<comment type="caution">
    <text evidence="2">The sequence shown here is derived from an EMBL/GenBank/DDBJ whole genome shotgun (WGS) entry which is preliminary data.</text>
</comment>
<dbReference type="PROSITE" id="PS51186">
    <property type="entry name" value="GNAT"/>
    <property type="match status" value="1"/>
</dbReference>
<proteinExistence type="predicted"/>
<dbReference type="OrthoDB" id="5122833at2"/>
<dbReference type="GO" id="GO:0016747">
    <property type="term" value="F:acyltransferase activity, transferring groups other than amino-acyl groups"/>
    <property type="evidence" value="ECO:0007669"/>
    <property type="project" value="InterPro"/>
</dbReference>
<dbReference type="CDD" id="cd04301">
    <property type="entry name" value="NAT_SF"/>
    <property type="match status" value="1"/>
</dbReference>
<dbReference type="EMBL" id="RCUV01000013">
    <property type="protein sequence ID" value="RLP69365.1"/>
    <property type="molecule type" value="Genomic_DNA"/>
</dbReference>
<dbReference type="SUPFAM" id="SSF55729">
    <property type="entry name" value="Acyl-CoA N-acyltransferases (Nat)"/>
    <property type="match status" value="1"/>
</dbReference>
<organism evidence="2 3">
    <name type="scientific">Mycetocola manganoxydans</name>
    <dbReference type="NCBI Taxonomy" id="699879"/>
    <lineage>
        <taxon>Bacteria</taxon>
        <taxon>Bacillati</taxon>
        <taxon>Actinomycetota</taxon>
        <taxon>Actinomycetes</taxon>
        <taxon>Micrococcales</taxon>
        <taxon>Microbacteriaceae</taxon>
        <taxon>Mycetocola</taxon>
    </lineage>
</organism>
<feature type="domain" description="N-acetyltransferase" evidence="1">
    <location>
        <begin position="7"/>
        <end position="164"/>
    </location>
</feature>
<evidence type="ECO:0000259" key="1">
    <source>
        <dbReference type="PROSITE" id="PS51186"/>
    </source>
</evidence>
<sequence>MLSLMTASIVAASPGHRESLLPLEQEFFPEAGADGGFVFDGPAVDPLLAQRKASAPVASVDSQVAGFAFAQPWAPRNFPRDLYTDFILSYVAVAREQQNQGIGSQLVRWVEADVRGRGSNLILAHVPAHLETFYSGLGWTVLPERTGLGWTQNGADVPIKADSPDDDPRWSRLAYIALRPEKVETFTFVVNTTKPVLDAARRLAELARNDSELRASLPAIVTAQIGVFGAPVRGAFGQIV</sequence>
<gene>
    <name evidence="2" type="ORF">D9V29_11615</name>
</gene>
<dbReference type="Gene3D" id="3.40.630.30">
    <property type="match status" value="1"/>
</dbReference>
<name>A0A3L6ZNX2_9MICO</name>
<reference evidence="2 3" key="1">
    <citation type="submission" date="2018-10" db="EMBL/GenBank/DDBJ databases">
        <authorList>
            <person name="Li J."/>
        </authorList>
    </citation>
    <scope>NUCLEOTIDE SEQUENCE [LARGE SCALE GENOMIC DNA]</scope>
    <source>
        <strain evidence="2 3">CCTCC AB209002</strain>
    </source>
</reference>
<accession>A0A3L6ZNX2</accession>
<dbReference type="InterPro" id="IPR000182">
    <property type="entry name" value="GNAT_dom"/>
</dbReference>
<dbReference type="Pfam" id="PF13508">
    <property type="entry name" value="Acetyltransf_7"/>
    <property type="match status" value="1"/>
</dbReference>
<dbReference type="AlphaFoldDB" id="A0A3L6ZNX2"/>
<protein>
    <submittedName>
        <fullName evidence="2">N-acetyltransferase</fullName>
    </submittedName>
</protein>
<keyword evidence="2" id="KW-0808">Transferase</keyword>
<evidence type="ECO:0000313" key="2">
    <source>
        <dbReference type="EMBL" id="RLP69365.1"/>
    </source>
</evidence>
<evidence type="ECO:0000313" key="3">
    <source>
        <dbReference type="Proteomes" id="UP000270299"/>
    </source>
</evidence>
<dbReference type="Proteomes" id="UP000270299">
    <property type="component" value="Unassembled WGS sequence"/>
</dbReference>
<keyword evidence="3" id="KW-1185">Reference proteome</keyword>
<dbReference type="InterPro" id="IPR016181">
    <property type="entry name" value="Acyl_CoA_acyltransferase"/>
</dbReference>